<dbReference type="AlphaFoldDB" id="A0A1V0B3Q1"/>
<accession>A0A1V0B3Q1</accession>
<feature type="transmembrane region" description="Helical" evidence="1">
    <location>
        <begin position="54"/>
        <end position="72"/>
    </location>
</feature>
<dbReference type="KEGG" id="ppha:BVH74_07225"/>
<evidence type="ECO:0000256" key="1">
    <source>
        <dbReference type="SAM" id="Phobius"/>
    </source>
</evidence>
<proteinExistence type="predicted"/>
<reference evidence="2 3" key="1">
    <citation type="submission" date="2017-03" db="EMBL/GenBank/DDBJ databases">
        <title>Complete genome sequence of the novel DNRA strain Pseudomonas sp. S-6-2 isolated from Chinese polluted river sediment. Journal of Biotechnology.</title>
        <authorList>
            <person name="Li J."/>
            <person name="Xiang F."/>
            <person name="Wang L."/>
            <person name="Xi L."/>
            <person name="Liu J."/>
        </authorList>
    </citation>
    <scope>NUCLEOTIDE SEQUENCE [LARGE SCALE GENOMIC DNA]</scope>
    <source>
        <strain evidence="2 3">S-6-2</strain>
    </source>
</reference>
<dbReference type="Proteomes" id="UP000243488">
    <property type="component" value="Chromosome"/>
</dbReference>
<dbReference type="InterPro" id="IPR021438">
    <property type="entry name" value="DUF3087"/>
</dbReference>
<keyword evidence="1" id="KW-0812">Transmembrane</keyword>
<dbReference type="Pfam" id="PF11286">
    <property type="entry name" value="DUF3087"/>
    <property type="match status" value="1"/>
</dbReference>
<organism evidence="2 3">
    <name type="scientific">Halopseudomonas phragmitis</name>
    <dbReference type="NCBI Taxonomy" id="1931241"/>
    <lineage>
        <taxon>Bacteria</taxon>
        <taxon>Pseudomonadati</taxon>
        <taxon>Pseudomonadota</taxon>
        <taxon>Gammaproteobacteria</taxon>
        <taxon>Pseudomonadales</taxon>
        <taxon>Pseudomonadaceae</taxon>
        <taxon>Halopseudomonas</taxon>
    </lineage>
</organism>
<keyword evidence="1" id="KW-0472">Membrane</keyword>
<dbReference type="EMBL" id="CP020100">
    <property type="protein sequence ID" value="AQZ94558.1"/>
    <property type="molecule type" value="Genomic_DNA"/>
</dbReference>
<evidence type="ECO:0000313" key="2">
    <source>
        <dbReference type="EMBL" id="AQZ94558.1"/>
    </source>
</evidence>
<protein>
    <recommendedName>
        <fullName evidence="4">DUF3087 domain-containing protein</fullName>
    </recommendedName>
</protein>
<keyword evidence="3" id="KW-1185">Reference proteome</keyword>
<evidence type="ECO:0008006" key="4">
    <source>
        <dbReference type="Google" id="ProtNLM"/>
    </source>
</evidence>
<feature type="transmembrane region" description="Helical" evidence="1">
    <location>
        <begin position="21"/>
        <end position="42"/>
    </location>
</feature>
<dbReference type="RefSeq" id="WP_080049411.1">
    <property type="nucleotide sequence ID" value="NZ_CP020100.1"/>
</dbReference>
<evidence type="ECO:0000313" key="3">
    <source>
        <dbReference type="Proteomes" id="UP000243488"/>
    </source>
</evidence>
<sequence length="176" mass="20515">MFEIQRLDPENYRQQTRRSSLILIVIFATLAMLLASLSVQLFGEPGGNNFRWNLAGILAGLALTVLLVRGYLYRQPWMAAALYGWRLKRNLMRITNVMHLLKAGVERDNPQAMKLLRFYHLGLEEMHRLEGNAEGLSQMVREMDQHRERMEKQGLEVDLCRLDEAWMDAVKNDVRE</sequence>
<gene>
    <name evidence="2" type="ORF">BVH74_07225</name>
</gene>
<dbReference type="STRING" id="1931241.BVH74_07225"/>
<keyword evidence="1" id="KW-1133">Transmembrane helix</keyword>
<name>A0A1V0B3Q1_9GAMM</name>